<name>A0A4P9VGZ5_9GAMM</name>
<sequence>MEQLGSFEHHAASKSLIFLEKAIERLAARGEDVTNERRELEAVQNRLAALTKKEKDYHLIQDFMFGIFKK</sequence>
<keyword evidence="3" id="KW-1185">Reference proteome</keyword>
<feature type="coiled-coil region" evidence="1">
    <location>
        <begin position="23"/>
        <end position="53"/>
    </location>
</feature>
<dbReference type="Proteomes" id="UP000257039">
    <property type="component" value="Unassembled WGS sequence"/>
</dbReference>
<gene>
    <name evidence="2" type="ORF">B9G39_27030</name>
</gene>
<dbReference type="RefSeq" id="WP_094789680.1">
    <property type="nucleotide sequence ID" value="NZ_NDXW01000004.1"/>
</dbReference>
<keyword evidence="1" id="KW-0175">Coiled coil</keyword>
<evidence type="ECO:0000313" key="3">
    <source>
        <dbReference type="Proteomes" id="UP000257039"/>
    </source>
</evidence>
<organism evidence="2 3">
    <name type="scientific">Zooshikella ganghwensis</name>
    <dbReference type="NCBI Taxonomy" id="202772"/>
    <lineage>
        <taxon>Bacteria</taxon>
        <taxon>Pseudomonadati</taxon>
        <taxon>Pseudomonadota</taxon>
        <taxon>Gammaproteobacteria</taxon>
        <taxon>Oceanospirillales</taxon>
        <taxon>Zooshikellaceae</taxon>
        <taxon>Zooshikella</taxon>
    </lineage>
</organism>
<accession>A0A4P9VGZ5</accession>
<reference evidence="2 3" key="1">
    <citation type="submission" date="2017-04" db="EMBL/GenBank/DDBJ databases">
        <title>Draft genome sequence of Zooshikella ganghwensis VG4 isolated from Red Sea sediments.</title>
        <authorList>
            <person name="Rehman Z."/>
            <person name="Alam I."/>
            <person name="Kamau A."/>
            <person name="Bajic V."/>
            <person name="Leiknes T."/>
        </authorList>
    </citation>
    <scope>NUCLEOTIDE SEQUENCE [LARGE SCALE GENOMIC DNA]</scope>
    <source>
        <strain evidence="2 3">VG4</strain>
    </source>
</reference>
<evidence type="ECO:0000256" key="1">
    <source>
        <dbReference type="SAM" id="Coils"/>
    </source>
</evidence>
<proteinExistence type="predicted"/>
<protein>
    <submittedName>
        <fullName evidence="2">Uncharacterized protein</fullName>
    </submittedName>
</protein>
<comment type="caution">
    <text evidence="2">The sequence shown here is derived from an EMBL/GenBank/DDBJ whole genome shotgun (WGS) entry which is preliminary data.</text>
</comment>
<dbReference type="EMBL" id="NDXW01000004">
    <property type="protein sequence ID" value="RDH41716.1"/>
    <property type="molecule type" value="Genomic_DNA"/>
</dbReference>
<evidence type="ECO:0000313" key="2">
    <source>
        <dbReference type="EMBL" id="RDH41716.1"/>
    </source>
</evidence>
<dbReference type="AlphaFoldDB" id="A0A4P9VGZ5"/>